<proteinExistence type="predicted"/>
<sequence length="102" mass="12461">MEENGDLYKHDLSCPKCNKKTLKRTLGNSYFGCTFTICEDFFNCDYYKIEEIKSLAIEANDERMKREEDWYTQRIQLFLERDKKKIKEEFIRKEMDRMRGGY</sequence>
<dbReference type="Proteomes" id="UP000077275">
    <property type="component" value="Unassembled WGS sequence"/>
</dbReference>
<dbReference type="EMBL" id="LWMW01000086">
    <property type="protein sequence ID" value="KZX16812.1"/>
    <property type="molecule type" value="Genomic_DNA"/>
</dbReference>
<dbReference type="PATRIC" id="fig|47311.3.peg.611"/>
<gene>
    <name evidence="1" type="ORF">MBCUT_05310</name>
</gene>
<protein>
    <submittedName>
        <fullName evidence="1">Uncharacterized protein</fullName>
    </submittedName>
</protein>
<comment type="caution">
    <text evidence="1">The sequence shown here is derived from an EMBL/GenBank/DDBJ whole genome shotgun (WGS) entry which is preliminary data.</text>
</comment>
<evidence type="ECO:0000313" key="1">
    <source>
        <dbReference type="EMBL" id="KZX16812.1"/>
    </source>
</evidence>
<dbReference type="RefSeq" id="WP_067258640.1">
    <property type="nucleotide sequence ID" value="NZ_LWMW01000086.1"/>
</dbReference>
<name>A0A166EMD7_9EURY</name>
<dbReference type="AlphaFoldDB" id="A0A166EMD7"/>
<accession>A0A166EMD7</accession>
<dbReference type="STRING" id="47311.MBCUT_05310"/>
<evidence type="ECO:0000313" key="2">
    <source>
        <dbReference type="Proteomes" id="UP000077275"/>
    </source>
</evidence>
<dbReference type="OrthoDB" id="78392at2157"/>
<keyword evidence="2" id="KW-1185">Reference proteome</keyword>
<organism evidence="1 2">
    <name type="scientific">Methanobrevibacter cuticularis</name>
    <dbReference type="NCBI Taxonomy" id="47311"/>
    <lineage>
        <taxon>Archaea</taxon>
        <taxon>Methanobacteriati</taxon>
        <taxon>Methanobacteriota</taxon>
        <taxon>Methanomada group</taxon>
        <taxon>Methanobacteria</taxon>
        <taxon>Methanobacteriales</taxon>
        <taxon>Methanobacteriaceae</taxon>
        <taxon>Methanobrevibacter</taxon>
    </lineage>
</organism>
<reference evidence="1 2" key="1">
    <citation type="submission" date="2016-04" db="EMBL/GenBank/DDBJ databases">
        <title>Genome sequence of Methanobrevibacter cuticularis DSM 11139.</title>
        <authorList>
            <person name="Poehlein A."/>
            <person name="Seedorf H."/>
            <person name="Daniel R."/>
        </authorList>
    </citation>
    <scope>NUCLEOTIDE SEQUENCE [LARGE SCALE GENOMIC DNA]</scope>
    <source>
        <strain evidence="1 2">DSM 11139</strain>
    </source>
</reference>